<evidence type="ECO:0000256" key="6">
    <source>
        <dbReference type="ARBA" id="ARBA00023136"/>
    </source>
</evidence>
<dbReference type="SUPFAM" id="SSF82689">
    <property type="entry name" value="Mechanosensitive channel protein MscS (YggB), C-terminal domain"/>
    <property type="match status" value="1"/>
</dbReference>
<keyword evidence="4 7" id="KW-0812">Transmembrane</keyword>
<dbReference type="OrthoDB" id="9809206at2"/>
<comment type="similarity">
    <text evidence="2">Belongs to the MscS (TC 1.A.23) family.</text>
</comment>
<evidence type="ECO:0000259" key="9">
    <source>
        <dbReference type="Pfam" id="PF21088"/>
    </source>
</evidence>
<feature type="domain" description="Mechanosensitive ion channel transmembrane helices 2/3" evidence="9">
    <location>
        <begin position="333"/>
        <end position="373"/>
    </location>
</feature>
<dbReference type="Pfam" id="PF00924">
    <property type="entry name" value="MS_channel_2nd"/>
    <property type="match status" value="1"/>
</dbReference>
<evidence type="ECO:0000313" key="10">
    <source>
        <dbReference type="EMBL" id="ABG53443.1"/>
    </source>
</evidence>
<sequence>MIPEINLNNLIQIDLNSIILTVAEVGAIILIFLVIRFFFGKAYKQLIKVSSIKTNKKNVEIIYKNILTFLTISCLISCLLVVGVNGWLLFYQRENLIEYQTSLIKNISWNYLIAIGIRILKVLGILIITKWSIPYINKFITGLKERIKKIESINASDTSIEKLFDFLKSNFNNLIWVLYLIISAQIMLLPKVVINYLYIGLKIYIIIIIGLIFTKSNATIIYTFDAFSKKYSEKKNIFGFYERLKKLIPLAKRCFEYIIYTATATLVFKQVDFIAYLAPYGTKFIGVIGVIFMSRVFQEIGQLLLAQILLSQTDADDSSQQRRKTFFPLFKSCIKYLIYFCTGIVILYTIGIDPTPILAGVGIIGFAVGIGAQSLVEDIVAGFFILFENYYLVGDFVEINGIYGVVTGIELRTTRINYEDKNHIIHNRDVKDIVNYPSFGNAVVMLKIPYQVKISQVHKIIEKVGNKILEDYSTDIIEPTIIEGIEEFSEHQILAEIVTKVKPGKHLMIQKIVGLMIKEAFEEENIDLRVVNHIKLNNSKPIPIFLKGIE</sequence>
<dbReference type="HOGENOM" id="CLU_036700_0_0_3"/>
<dbReference type="EMBL" id="CP000393">
    <property type="protein sequence ID" value="ABG53443.1"/>
    <property type="molecule type" value="Genomic_DNA"/>
</dbReference>
<evidence type="ECO:0000256" key="5">
    <source>
        <dbReference type="ARBA" id="ARBA00022989"/>
    </source>
</evidence>
<dbReference type="PANTHER" id="PTHR30460">
    <property type="entry name" value="MODERATE CONDUCTANCE MECHANOSENSITIVE CHANNEL YBIO"/>
    <property type="match status" value="1"/>
</dbReference>
<feature type="transmembrane region" description="Helical" evidence="7">
    <location>
        <begin position="332"/>
        <end position="351"/>
    </location>
</feature>
<feature type="domain" description="Mechanosensitive ion channel MscS" evidence="8">
    <location>
        <begin position="375"/>
        <end position="436"/>
    </location>
</feature>
<dbReference type="Pfam" id="PF21088">
    <property type="entry name" value="MS_channel_1st"/>
    <property type="match status" value="1"/>
</dbReference>
<dbReference type="InterPro" id="IPR011014">
    <property type="entry name" value="MscS_channel_TM-2"/>
</dbReference>
<dbReference type="InterPro" id="IPR011066">
    <property type="entry name" value="MscS_channel_C_sf"/>
</dbReference>
<dbReference type="InterPro" id="IPR006685">
    <property type="entry name" value="MscS_channel_2nd"/>
</dbReference>
<dbReference type="eggNOG" id="COG0668">
    <property type="taxonomic scope" value="Bacteria"/>
</dbReference>
<dbReference type="Gene3D" id="2.30.30.60">
    <property type="match status" value="1"/>
</dbReference>
<keyword evidence="6 7" id="KW-0472">Membrane</keyword>
<dbReference type="InterPro" id="IPR049142">
    <property type="entry name" value="MS_channel_1st"/>
</dbReference>
<evidence type="ECO:0000256" key="1">
    <source>
        <dbReference type="ARBA" id="ARBA00004651"/>
    </source>
</evidence>
<feature type="transmembrane region" description="Helical" evidence="7">
    <location>
        <begin position="174"/>
        <end position="197"/>
    </location>
</feature>
<dbReference type="InterPro" id="IPR045276">
    <property type="entry name" value="YbiO_bact"/>
</dbReference>
<dbReference type="Gene3D" id="3.30.70.100">
    <property type="match status" value="1"/>
</dbReference>
<comment type="subcellular location">
    <subcellularLocation>
        <location evidence="1">Cell membrane</location>
        <topology evidence="1">Multi-pass membrane protein</topology>
    </subcellularLocation>
</comment>
<feature type="transmembrane region" description="Helical" evidence="7">
    <location>
        <begin position="66"/>
        <end position="89"/>
    </location>
</feature>
<dbReference type="PANTHER" id="PTHR30460:SF0">
    <property type="entry name" value="MODERATE CONDUCTANCE MECHANOSENSITIVE CHANNEL YBIO"/>
    <property type="match status" value="1"/>
</dbReference>
<dbReference type="STRING" id="203124.Tery_4456"/>
<dbReference type="RefSeq" id="WP_011613766.1">
    <property type="nucleotide sequence ID" value="NC_008312.1"/>
</dbReference>
<gene>
    <name evidence="10" type="ordered locus">Tery_4456</name>
</gene>
<reference evidence="10" key="1">
    <citation type="submission" date="2006-06" db="EMBL/GenBank/DDBJ databases">
        <title>Complete sequence of Trichodesmium erythraeum IMS101.</title>
        <authorList>
            <consortium name="US DOE Joint Genome Institute"/>
            <person name="Copeland A."/>
            <person name="Lucas S."/>
            <person name="Lapidus A."/>
            <person name="Barry K."/>
            <person name="Detter J.C."/>
            <person name="Glavina del Rio T."/>
            <person name="Hammon N."/>
            <person name="Israni S."/>
            <person name="Dalin E."/>
            <person name="Tice H."/>
            <person name="Pitluck S."/>
            <person name="Kiss H."/>
            <person name="Munk A.C."/>
            <person name="Brettin T."/>
            <person name="Bruce D."/>
            <person name="Han C."/>
            <person name="Tapia R."/>
            <person name="Gilna P."/>
            <person name="Schmutz J."/>
            <person name="Larimer F."/>
            <person name="Land M."/>
            <person name="Hauser L."/>
            <person name="Kyrpides N."/>
            <person name="Kim E."/>
            <person name="Richardson P."/>
        </authorList>
    </citation>
    <scope>NUCLEOTIDE SEQUENCE [LARGE SCALE GENOMIC DNA]</scope>
    <source>
        <strain evidence="10">IMS101</strain>
    </source>
</reference>
<dbReference type="KEGG" id="ter:Tery_4456"/>
<feature type="transmembrane region" description="Helical" evidence="7">
    <location>
        <begin position="284"/>
        <end position="311"/>
    </location>
</feature>
<dbReference type="Gene3D" id="1.10.287.1260">
    <property type="match status" value="1"/>
</dbReference>
<feature type="transmembrane region" description="Helical" evidence="7">
    <location>
        <begin position="203"/>
        <end position="224"/>
    </location>
</feature>
<dbReference type="GO" id="GO:0005886">
    <property type="term" value="C:plasma membrane"/>
    <property type="evidence" value="ECO:0007669"/>
    <property type="project" value="UniProtKB-SubCell"/>
</dbReference>
<protein>
    <submittedName>
        <fullName evidence="10">MscS Mechanosensitive ion channel</fullName>
    </submittedName>
</protein>
<evidence type="ECO:0000256" key="3">
    <source>
        <dbReference type="ARBA" id="ARBA00022475"/>
    </source>
</evidence>
<name>Q10WD1_TRIEI</name>
<feature type="transmembrane region" description="Helical" evidence="7">
    <location>
        <begin position="357"/>
        <end position="376"/>
    </location>
</feature>
<dbReference type="GO" id="GO:0008381">
    <property type="term" value="F:mechanosensitive monoatomic ion channel activity"/>
    <property type="evidence" value="ECO:0007669"/>
    <property type="project" value="InterPro"/>
</dbReference>
<keyword evidence="5 7" id="KW-1133">Transmembrane helix</keyword>
<dbReference type="SUPFAM" id="SSF82861">
    <property type="entry name" value="Mechanosensitive channel protein MscS (YggB), transmembrane region"/>
    <property type="match status" value="1"/>
</dbReference>
<evidence type="ECO:0000256" key="7">
    <source>
        <dbReference type="SAM" id="Phobius"/>
    </source>
</evidence>
<feature type="transmembrane region" description="Helical" evidence="7">
    <location>
        <begin position="18"/>
        <end position="39"/>
    </location>
</feature>
<accession>Q10WD1</accession>
<dbReference type="AlphaFoldDB" id="Q10WD1"/>
<dbReference type="InterPro" id="IPR010920">
    <property type="entry name" value="LSM_dom_sf"/>
</dbReference>
<feature type="transmembrane region" description="Helical" evidence="7">
    <location>
        <begin position="109"/>
        <end position="128"/>
    </location>
</feature>
<dbReference type="InterPro" id="IPR023408">
    <property type="entry name" value="MscS_beta-dom_sf"/>
</dbReference>
<organism evidence="10">
    <name type="scientific">Trichodesmium erythraeum (strain IMS101)</name>
    <dbReference type="NCBI Taxonomy" id="203124"/>
    <lineage>
        <taxon>Bacteria</taxon>
        <taxon>Bacillati</taxon>
        <taxon>Cyanobacteriota</taxon>
        <taxon>Cyanophyceae</taxon>
        <taxon>Oscillatoriophycideae</taxon>
        <taxon>Oscillatoriales</taxon>
        <taxon>Microcoleaceae</taxon>
        <taxon>Trichodesmium</taxon>
    </lineage>
</organism>
<evidence type="ECO:0000256" key="4">
    <source>
        <dbReference type="ARBA" id="ARBA00022692"/>
    </source>
</evidence>
<evidence type="ECO:0000256" key="2">
    <source>
        <dbReference type="ARBA" id="ARBA00008017"/>
    </source>
</evidence>
<proteinExistence type="inferred from homology"/>
<keyword evidence="3" id="KW-1003">Cell membrane</keyword>
<dbReference type="SUPFAM" id="SSF50182">
    <property type="entry name" value="Sm-like ribonucleoproteins"/>
    <property type="match status" value="1"/>
</dbReference>
<evidence type="ECO:0000259" key="8">
    <source>
        <dbReference type="Pfam" id="PF00924"/>
    </source>
</evidence>